<evidence type="ECO:0000313" key="3">
    <source>
        <dbReference type="EMBL" id="KAJ7392538.1"/>
    </source>
</evidence>
<dbReference type="PRINTS" id="PR00837">
    <property type="entry name" value="V5TPXLIKE"/>
</dbReference>
<dbReference type="InterPro" id="IPR014044">
    <property type="entry name" value="CAP_dom"/>
</dbReference>
<dbReference type="Pfam" id="PF00188">
    <property type="entry name" value="CAP"/>
    <property type="match status" value="1"/>
</dbReference>
<evidence type="ECO:0000313" key="4">
    <source>
        <dbReference type="Proteomes" id="UP001163046"/>
    </source>
</evidence>
<reference evidence="3" key="1">
    <citation type="submission" date="2023-01" db="EMBL/GenBank/DDBJ databases">
        <title>Genome assembly of the deep-sea coral Lophelia pertusa.</title>
        <authorList>
            <person name="Herrera S."/>
            <person name="Cordes E."/>
        </authorList>
    </citation>
    <scope>NUCLEOTIDE SEQUENCE</scope>
    <source>
        <strain evidence="3">USNM1676648</strain>
        <tissue evidence="3">Polyp</tissue>
    </source>
</reference>
<evidence type="ECO:0000256" key="1">
    <source>
        <dbReference type="SAM" id="Phobius"/>
    </source>
</evidence>
<dbReference type="SUPFAM" id="SSF55797">
    <property type="entry name" value="PR-1-like"/>
    <property type="match status" value="1"/>
</dbReference>
<sequence length="164" mass="18307">MKVKSQGENLAFFKPFKAKCQGTKRDDCVECREIVHGWYDEVKNYDFGMGKPKTPGGVVMHFTQEVWKNSRQFGIGTARSNKYGFVAVARYSPRGNRGGPAIFKDNVFPPDTVVAPWLVLFGTASGVSSFLFIVTRQDIQSQIFTPCDMKIVYNGGNPKNAIPK</sequence>
<comment type="caution">
    <text evidence="3">The sequence shown here is derived from an EMBL/GenBank/DDBJ whole genome shotgun (WGS) entry which is preliminary data.</text>
</comment>
<evidence type="ECO:0000259" key="2">
    <source>
        <dbReference type="Pfam" id="PF00188"/>
    </source>
</evidence>
<dbReference type="OrthoDB" id="5989605at2759"/>
<proteinExistence type="predicted"/>
<name>A0A9X0A326_9CNID</name>
<keyword evidence="4" id="KW-1185">Reference proteome</keyword>
<dbReference type="InterPro" id="IPR001283">
    <property type="entry name" value="CRISP-related"/>
</dbReference>
<keyword evidence="1" id="KW-0472">Membrane</keyword>
<dbReference type="Gene3D" id="3.40.33.10">
    <property type="entry name" value="CAP"/>
    <property type="match status" value="1"/>
</dbReference>
<feature type="domain" description="SCP" evidence="2">
    <location>
        <begin position="31"/>
        <end position="88"/>
    </location>
</feature>
<dbReference type="Proteomes" id="UP001163046">
    <property type="component" value="Unassembled WGS sequence"/>
</dbReference>
<dbReference type="PANTHER" id="PTHR10334">
    <property type="entry name" value="CYSTEINE-RICH SECRETORY PROTEIN-RELATED"/>
    <property type="match status" value="1"/>
</dbReference>
<keyword evidence="1" id="KW-1133">Transmembrane helix</keyword>
<gene>
    <name evidence="3" type="ORF">OS493_012209</name>
</gene>
<dbReference type="EMBL" id="MU825401">
    <property type="protein sequence ID" value="KAJ7392538.1"/>
    <property type="molecule type" value="Genomic_DNA"/>
</dbReference>
<organism evidence="3 4">
    <name type="scientific">Desmophyllum pertusum</name>
    <dbReference type="NCBI Taxonomy" id="174260"/>
    <lineage>
        <taxon>Eukaryota</taxon>
        <taxon>Metazoa</taxon>
        <taxon>Cnidaria</taxon>
        <taxon>Anthozoa</taxon>
        <taxon>Hexacorallia</taxon>
        <taxon>Scleractinia</taxon>
        <taxon>Caryophylliina</taxon>
        <taxon>Caryophylliidae</taxon>
        <taxon>Desmophyllum</taxon>
    </lineage>
</organism>
<feature type="transmembrane region" description="Helical" evidence="1">
    <location>
        <begin position="114"/>
        <end position="134"/>
    </location>
</feature>
<accession>A0A9X0A326</accession>
<protein>
    <recommendedName>
        <fullName evidence="2">SCP domain-containing protein</fullName>
    </recommendedName>
</protein>
<dbReference type="InterPro" id="IPR035940">
    <property type="entry name" value="CAP_sf"/>
</dbReference>
<dbReference type="AlphaFoldDB" id="A0A9X0A326"/>
<keyword evidence="1" id="KW-0812">Transmembrane</keyword>